<evidence type="ECO:0000313" key="2">
    <source>
        <dbReference type="WBParaSite" id="nRc.2.0.1.t48157-RA"/>
    </source>
</evidence>
<dbReference type="Proteomes" id="UP000887565">
    <property type="component" value="Unplaced"/>
</dbReference>
<dbReference type="WBParaSite" id="nRc.2.0.1.t48157-RA">
    <property type="protein sequence ID" value="nRc.2.0.1.t48157-RA"/>
    <property type="gene ID" value="nRc.2.0.1.g48157"/>
</dbReference>
<reference evidence="2" key="1">
    <citation type="submission" date="2022-11" db="UniProtKB">
        <authorList>
            <consortium name="WormBaseParasite"/>
        </authorList>
    </citation>
    <scope>IDENTIFICATION</scope>
</reference>
<organism evidence="1 2">
    <name type="scientific">Romanomermis culicivorax</name>
    <name type="common">Nematode worm</name>
    <dbReference type="NCBI Taxonomy" id="13658"/>
    <lineage>
        <taxon>Eukaryota</taxon>
        <taxon>Metazoa</taxon>
        <taxon>Ecdysozoa</taxon>
        <taxon>Nematoda</taxon>
        <taxon>Enoplea</taxon>
        <taxon>Dorylaimia</taxon>
        <taxon>Mermithida</taxon>
        <taxon>Mermithoidea</taxon>
        <taxon>Mermithidae</taxon>
        <taxon>Romanomermis</taxon>
    </lineage>
</organism>
<sequence>MKSRLPEQVIELLNFPVPPMYKLAIRDRLQFKTDQALPLIPHKVGGDWFQCLTTCMPLVALLASPCSTAEYAYINDLLIGHTQTFDLAMRTAFYNCMWYPADSNPRTHLMDWMNQIPEREPSFTSEPSSYVCNRFTLPLIIFDEDFQIETAVEQMDINESNYRANPHSCFHFYLRLLNIIDF</sequence>
<name>A0A915LBD5_ROMCU</name>
<evidence type="ECO:0000313" key="1">
    <source>
        <dbReference type="Proteomes" id="UP000887565"/>
    </source>
</evidence>
<accession>A0A915LBD5</accession>
<proteinExistence type="predicted"/>
<protein>
    <submittedName>
        <fullName evidence="2">Uncharacterized protein</fullName>
    </submittedName>
</protein>
<keyword evidence="1" id="KW-1185">Reference proteome</keyword>
<dbReference type="AlphaFoldDB" id="A0A915LBD5"/>